<feature type="region of interest" description="Disordered" evidence="1">
    <location>
        <begin position="112"/>
        <end position="132"/>
    </location>
</feature>
<keyword evidence="2" id="KW-0812">Transmembrane</keyword>
<name>A0A8K1G1Z3_9PASS</name>
<accession>A0A8K1G1Z3</accession>
<evidence type="ECO:0000313" key="3">
    <source>
        <dbReference type="EMBL" id="TRZ10281.1"/>
    </source>
</evidence>
<gene>
    <name evidence="3" type="ORF">HGM15179_016820</name>
</gene>
<keyword evidence="2" id="KW-0472">Membrane</keyword>
<comment type="caution">
    <text evidence="3">The sequence shown here is derived from an EMBL/GenBank/DDBJ whole genome shotgun (WGS) entry which is preliminary data.</text>
</comment>
<evidence type="ECO:0000313" key="4">
    <source>
        <dbReference type="Proteomes" id="UP000796761"/>
    </source>
</evidence>
<dbReference type="Proteomes" id="UP000796761">
    <property type="component" value="Unassembled WGS sequence"/>
</dbReference>
<feature type="transmembrane region" description="Helical" evidence="2">
    <location>
        <begin position="84"/>
        <end position="103"/>
    </location>
</feature>
<organism evidence="3 4">
    <name type="scientific">Zosterops borbonicus</name>
    <dbReference type="NCBI Taxonomy" id="364589"/>
    <lineage>
        <taxon>Eukaryota</taxon>
        <taxon>Metazoa</taxon>
        <taxon>Chordata</taxon>
        <taxon>Craniata</taxon>
        <taxon>Vertebrata</taxon>
        <taxon>Euteleostomi</taxon>
        <taxon>Archelosauria</taxon>
        <taxon>Archosauria</taxon>
        <taxon>Dinosauria</taxon>
        <taxon>Saurischia</taxon>
        <taxon>Theropoda</taxon>
        <taxon>Coelurosauria</taxon>
        <taxon>Aves</taxon>
        <taxon>Neognathae</taxon>
        <taxon>Neoaves</taxon>
        <taxon>Telluraves</taxon>
        <taxon>Australaves</taxon>
        <taxon>Passeriformes</taxon>
        <taxon>Sylvioidea</taxon>
        <taxon>Zosteropidae</taxon>
        <taxon>Zosterops</taxon>
    </lineage>
</organism>
<sequence>MGQLDSGSQPTNAPSSHQAMSQTLALILALLVTPSGVNIQIDKDVENRMREREEFLHQEMMRLLQEIDENNSVMGSLFLSTRQLLWLPWLTEAVLLSVAFWLVRRWKHGSASSRRQEGSSSKKKVSNKDNVSELKEKQGLPCTKVLEQLVDELLGVCRILSRRSFMPQLHPAPRTDTSSEACSLLEESSTYRLLVILQPPPGHSFIPDSTKPWQARRIRVVQECPCCREQLPGQECFLHTSGGDLPRDQDWYLRDTLCTGSCLDKEKVTHWVQMLVPSAWLLLPYSSHWQLTALPSRSSCSFQLCGPSGLHGIIEMALAVQGGGSGAHLSLE</sequence>
<dbReference type="AlphaFoldDB" id="A0A8K1G1Z3"/>
<keyword evidence="2" id="KW-1133">Transmembrane helix</keyword>
<keyword evidence="4" id="KW-1185">Reference proteome</keyword>
<reference evidence="3" key="1">
    <citation type="submission" date="2019-04" db="EMBL/GenBank/DDBJ databases">
        <title>Genome assembly of Zosterops borbonicus 15179.</title>
        <authorList>
            <person name="Leroy T."/>
            <person name="Anselmetti Y."/>
            <person name="Tilak M.-K."/>
            <person name="Nabholz B."/>
        </authorList>
    </citation>
    <scope>NUCLEOTIDE SEQUENCE</scope>
    <source>
        <strain evidence="3">HGM_15179</strain>
        <tissue evidence="3">Muscle</tissue>
    </source>
</reference>
<protein>
    <recommendedName>
        <fullName evidence="5">Inositol 1,4,5-trisphosphate receptor-interacting protein-like 1</fullName>
    </recommendedName>
</protein>
<evidence type="ECO:0000256" key="2">
    <source>
        <dbReference type="SAM" id="Phobius"/>
    </source>
</evidence>
<dbReference type="OrthoDB" id="9390510at2759"/>
<evidence type="ECO:0000256" key="1">
    <source>
        <dbReference type="SAM" id="MobiDB-lite"/>
    </source>
</evidence>
<feature type="transmembrane region" description="Helical" evidence="2">
    <location>
        <begin position="20"/>
        <end position="41"/>
    </location>
</feature>
<dbReference type="EMBL" id="SWJQ01000888">
    <property type="protein sequence ID" value="TRZ10281.1"/>
    <property type="molecule type" value="Genomic_DNA"/>
</dbReference>
<evidence type="ECO:0008006" key="5">
    <source>
        <dbReference type="Google" id="ProtNLM"/>
    </source>
</evidence>
<proteinExistence type="predicted"/>